<dbReference type="PANTHER" id="PTHR33144">
    <property type="entry name" value="OS10G0409366 PROTEIN-RELATED"/>
    <property type="match status" value="1"/>
</dbReference>
<feature type="compositionally biased region" description="Polar residues" evidence="1">
    <location>
        <begin position="118"/>
        <end position="130"/>
    </location>
</feature>
<comment type="caution">
    <text evidence="2">The sequence shown here is derived from an EMBL/GenBank/DDBJ whole genome shotgun (WGS) entry which is preliminary data.</text>
</comment>
<evidence type="ECO:0000313" key="2">
    <source>
        <dbReference type="EMBL" id="RYR38069.1"/>
    </source>
</evidence>
<gene>
    <name evidence="2" type="ORF">Ahy_A09g043019</name>
</gene>
<evidence type="ECO:0000256" key="1">
    <source>
        <dbReference type="SAM" id="MobiDB-lite"/>
    </source>
</evidence>
<dbReference type="AlphaFoldDB" id="A0A445BHC5"/>
<dbReference type="PANTHER" id="PTHR33144:SF45">
    <property type="entry name" value="TRANSPOSASE TNP1_EN_SPM-LIKE DOMAIN-CONTAINING PROTEIN"/>
    <property type="match status" value="1"/>
</dbReference>
<organism evidence="2 3">
    <name type="scientific">Arachis hypogaea</name>
    <name type="common">Peanut</name>
    <dbReference type="NCBI Taxonomy" id="3818"/>
    <lineage>
        <taxon>Eukaryota</taxon>
        <taxon>Viridiplantae</taxon>
        <taxon>Streptophyta</taxon>
        <taxon>Embryophyta</taxon>
        <taxon>Tracheophyta</taxon>
        <taxon>Spermatophyta</taxon>
        <taxon>Magnoliopsida</taxon>
        <taxon>eudicotyledons</taxon>
        <taxon>Gunneridae</taxon>
        <taxon>Pentapetalae</taxon>
        <taxon>rosids</taxon>
        <taxon>fabids</taxon>
        <taxon>Fabales</taxon>
        <taxon>Fabaceae</taxon>
        <taxon>Papilionoideae</taxon>
        <taxon>50 kb inversion clade</taxon>
        <taxon>dalbergioids sensu lato</taxon>
        <taxon>Dalbergieae</taxon>
        <taxon>Pterocarpus clade</taxon>
        <taxon>Arachis</taxon>
    </lineage>
</organism>
<name>A0A445BHC5_ARAHY</name>
<sequence>MKFRRLMTTLTTCLLPKKSKVNKTTRNAKIQISGKLLLSMSGSKKNKKHLSIKVQKSVNNEVISAHKTKLSHHKPTKSRAPVPSHPPQKFKRNLLSSHADHTPSPSPSPTESPYCSPIQPQSFDNALNNERNLHHAHSSDENHQDESLTQEGEPVTQEGLLAKSKFNSCTAVCHVTTAIKSKFSEFCPTLIHASDQMRDLWFIEFKIKGSARLRGLMNQERLNYSKDPNNVPKYNPEPVWRQLLHYWATYPHFKNWSAANTVNRASNAGSFMHTGGSISVGEHACKMEKATGVKPSLEELYTKCNTKKDKSWIDERSEKVIGEFKKRKTELSQVALSLDNEENVEASKESLDIPDDYTIWNKVVTKEKKKAAFGLGSFSLDLSSKLDSRNCSETSKDNLNIEQELHMWKEKTLHALYKKLNLPLPSTMSVLADDELGTDLIVLPFNKELQSISQAAGLFNNSWKHVNKVKKEHVYNMIKRVFHYEDDTGGKIKRGIMKRIGKNWKDTRHNLYHKCYKETRTYKENLEHCQKGIEENEWKRFLNYCQKEKTKEAIANVERQDESSKHLSQNDLLAQVLRKEHPGRVHALGAGPCPTQVFSNVAGRLSGSAEPNEEYERRIAELTAKLEEE</sequence>
<dbReference type="EMBL" id="SDMP01000009">
    <property type="protein sequence ID" value="RYR38069.1"/>
    <property type="molecule type" value="Genomic_DNA"/>
</dbReference>
<feature type="region of interest" description="Disordered" evidence="1">
    <location>
        <begin position="66"/>
        <end position="155"/>
    </location>
</feature>
<evidence type="ECO:0000313" key="3">
    <source>
        <dbReference type="Proteomes" id="UP000289738"/>
    </source>
</evidence>
<accession>A0A445BHC5</accession>
<dbReference type="Pfam" id="PF03004">
    <property type="entry name" value="Transposase_24"/>
    <property type="match status" value="1"/>
</dbReference>
<dbReference type="Proteomes" id="UP000289738">
    <property type="component" value="Chromosome A09"/>
</dbReference>
<keyword evidence="3" id="KW-1185">Reference proteome</keyword>
<reference evidence="2 3" key="1">
    <citation type="submission" date="2019-01" db="EMBL/GenBank/DDBJ databases">
        <title>Sequencing of cultivated peanut Arachis hypogaea provides insights into genome evolution and oil improvement.</title>
        <authorList>
            <person name="Chen X."/>
        </authorList>
    </citation>
    <scope>NUCLEOTIDE SEQUENCE [LARGE SCALE GENOMIC DNA]</scope>
    <source>
        <strain evidence="3">cv. Fuhuasheng</strain>
        <tissue evidence="2">Leaves</tissue>
    </source>
</reference>
<proteinExistence type="predicted"/>
<dbReference type="InterPro" id="IPR004252">
    <property type="entry name" value="Probable_transposase_24"/>
</dbReference>
<protein>
    <submittedName>
        <fullName evidence="2">Uncharacterized protein</fullName>
    </submittedName>
</protein>
<feature type="compositionally biased region" description="Basic residues" evidence="1">
    <location>
        <begin position="66"/>
        <end position="77"/>
    </location>
</feature>
<feature type="compositionally biased region" description="Basic and acidic residues" evidence="1">
    <location>
        <begin position="131"/>
        <end position="146"/>
    </location>
</feature>